<evidence type="ECO:0000313" key="6">
    <source>
        <dbReference type="Proteomes" id="UP000663069"/>
    </source>
</evidence>
<dbReference type="PANTHER" id="PTHR33204">
    <property type="entry name" value="TRANSCRIPTIONAL REGULATOR, MARR FAMILY"/>
    <property type="match status" value="1"/>
</dbReference>
<evidence type="ECO:0000313" key="5">
    <source>
        <dbReference type="EMBL" id="QPB42089.1"/>
    </source>
</evidence>
<dbReference type="Proteomes" id="UP000663069">
    <property type="component" value="Chromosome"/>
</dbReference>
<dbReference type="PROSITE" id="PS51118">
    <property type="entry name" value="HTH_HXLR"/>
    <property type="match status" value="1"/>
</dbReference>
<dbReference type="Gene3D" id="1.10.10.10">
    <property type="entry name" value="Winged helix-like DNA-binding domain superfamily/Winged helix DNA-binding domain"/>
    <property type="match status" value="1"/>
</dbReference>
<keyword evidence="1" id="KW-0805">Transcription regulation</keyword>
<gene>
    <name evidence="5" type="ORF">IHV77_09205</name>
</gene>
<dbReference type="Pfam" id="PF01638">
    <property type="entry name" value="HxlR"/>
    <property type="match status" value="1"/>
</dbReference>
<sequence length="120" mass="13633">MTDFFDKTKLKGNVLASQCPSRQVLQTVTSRWGVLVLVALQGGTKRFSELKRSIDGVSERMLAQTLQNLEQHHIIDRKDFQTVPPHVEYSLTPAGVQIAIRVRELVSWLEENWSMLAKGK</sequence>
<organism evidence="5 6">
    <name type="scientific">Rodentibacter haemolyticus</name>
    <dbReference type="NCBI Taxonomy" id="2778911"/>
    <lineage>
        <taxon>Bacteria</taxon>
        <taxon>Pseudomonadati</taxon>
        <taxon>Pseudomonadota</taxon>
        <taxon>Gammaproteobacteria</taxon>
        <taxon>Pasteurellales</taxon>
        <taxon>Pasteurellaceae</taxon>
        <taxon>Rodentibacter</taxon>
    </lineage>
</organism>
<name>A0ABX6UXB7_9PAST</name>
<reference evidence="5 6" key="1">
    <citation type="submission" date="2020-10" db="EMBL/GenBank/DDBJ databases">
        <title>Genome Sequencing of Rodentibacter spp. strain DSM111151.</title>
        <authorList>
            <person name="Benga L."/>
            <person name="Lautwein T."/>
        </authorList>
    </citation>
    <scope>NUCLEOTIDE SEQUENCE [LARGE SCALE GENOMIC DNA]</scope>
    <source>
        <strain evidence="5 6">DSM 111151</strain>
    </source>
</reference>
<proteinExistence type="predicted"/>
<dbReference type="InterPro" id="IPR036388">
    <property type="entry name" value="WH-like_DNA-bd_sf"/>
</dbReference>
<accession>A0ABX6UXB7</accession>
<dbReference type="PANTHER" id="PTHR33204:SF37">
    <property type="entry name" value="HTH-TYPE TRANSCRIPTIONAL REGULATOR YODB"/>
    <property type="match status" value="1"/>
</dbReference>
<feature type="domain" description="HTH hxlR-type" evidence="4">
    <location>
        <begin position="19"/>
        <end position="117"/>
    </location>
</feature>
<evidence type="ECO:0000256" key="2">
    <source>
        <dbReference type="ARBA" id="ARBA00023125"/>
    </source>
</evidence>
<dbReference type="InterPro" id="IPR036390">
    <property type="entry name" value="WH_DNA-bd_sf"/>
</dbReference>
<evidence type="ECO:0000259" key="4">
    <source>
        <dbReference type="PROSITE" id="PS51118"/>
    </source>
</evidence>
<keyword evidence="6" id="KW-1185">Reference proteome</keyword>
<evidence type="ECO:0000256" key="1">
    <source>
        <dbReference type="ARBA" id="ARBA00023015"/>
    </source>
</evidence>
<dbReference type="EMBL" id="CP063056">
    <property type="protein sequence ID" value="QPB42089.1"/>
    <property type="molecule type" value="Genomic_DNA"/>
</dbReference>
<evidence type="ECO:0000256" key="3">
    <source>
        <dbReference type="ARBA" id="ARBA00023163"/>
    </source>
</evidence>
<keyword evidence="2" id="KW-0238">DNA-binding</keyword>
<protein>
    <submittedName>
        <fullName evidence="5">Helix-turn-helix transcriptional regulator</fullName>
    </submittedName>
</protein>
<dbReference type="SUPFAM" id="SSF46785">
    <property type="entry name" value="Winged helix' DNA-binding domain"/>
    <property type="match status" value="1"/>
</dbReference>
<keyword evidence="3" id="KW-0804">Transcription</keyword>
<dbReference type="RefSeq" id="WP_194811671.1">
    <property type="nucleotide sequence ID" value="NZ_CP063056.1"/>
</dbReference>
<dbReference type="InterPro" id="IPR002577">
    <property type="entry name" value="HTH_HxlR"/>
</dbReference>